<feature type="compositionally biased region" description="Basic and acidic residues" evidence="1">
    <location>
        <begin position="197"/>
        <end position="228"/>
    </location>
</feature>
<dbReference type="EMBL" id="JACHLE010000002">
    <property type="protein sequence ID" value="MBB4806826.1"/>
    <property type="molecule type" value="Genomic_DNA"/>
</dbReference>
<keyword evidence="2" id="KW-0812">Transmembrane</keyword>
<protein>
    <recommendedName>
        <fullName evidence="3">Outer membrane protein beta-barrel domain-containing protein</fullName>
    </recommendedName>
</protein>
<dbReference type="RefSeq" id="WP_184188975.1">
    <property type="nucleotide sequence ID" value="NZ_JACHLE010000002.1"/>
</dbReference>
<accession>A0A840KCA6</accession>
<feature type="transmembrane region" description="Helical" evidence="2">
    <location>
        <begin position="65"/>
        <end position="87"/>
    </location>
</feature>
<name>A0A840KCA6_9FLAO</name>
<evidence type="ECO:0000256" key="1">
    <source>
        <dbReference type="SAM" id="MobiDB-lite"/>
    </source>
</evidence>
<feature type="region of interest" description="Disordered" evidence="1">
    <location>
        <begin position="184"/>
        <end position="234"/>
    </location>
</feature>
<keyword evidence="2" id="KW-1133">Transmembrane helix</keyword>
<feature type="region of interest" description="Disordered" evidence="1">
    <location>
        <begin position="95"/>
        <end position="118"/>
    </location>
</feature>
<keyword evidence="2" id="KW-0472">Membrane</keyword>
<dbReference type="Pfam" id="PF13568">
    <property type="entry name" value="OMP_b-brl_2"/>
    <property type="match status" value="1"/>
</dbReference>
<comment type="caution">
    <text evidence="4">The sequence shown here is derived from an EMBL/GenBank/DDBJ whole genome shotgun (WGS) entry which is preliminary data.</text>
</comment>
<proteinExistence type="predicted"/>
<evidence type="ECO:0000259" key="3">
    <source>
        <dbReference type="Pfam" id="PF13568"/>
    </source>
</evidence>
<dbReference type="InterPro" id="IPR025665">
    <property type="entry name" value="Beta-barrel_OMP_2"/>
</dbReference>
<sequence length="469" mass="52417">MNNQWLNNLRRKMEDHTEDTPDGLWEDIRDELFGNQEENKVIGFNPESKNPEEDLKNPRGGYRPVWYRIAGAAAAVALFFLIGNRLFERYGNGNSSLQSQARSENNSKIKNPDNFPNNELFQNEKENMSMRYSSGKKDHSGMMISDATSTENIFTQIIDKVNNIIKIDNSSETGIHQNIDKTADLGDNQPGIQENKSIADPDHPAEGENTEHLSQNEKEREDTHEVHQKLASAKKKTNPSWMLSLLTGNASSNSAEQFPGYATINGSPMSIDEVFHTSGYGENPLTEVLLANQEEEVKATVKHKVPVTFGVSLYRNLGKRWGIGTGVNYTKLSSELRSGSTTSLIKTDQSVHYIGIPIQVNYNVVQKGKFTGYITGGALVEKAVAGSVKTQYIVNDEIKEEKKEKLESKPVQFSVNTAAGVQYKIIKNVGVYAEPGVGYHFRDNSSLNTLYKDKPLNFNMKFGIRLVID</sequence>
<dbReference type="AlphaFoldDB" id="A0A840KCA6"/>
<evidence type="ECO:0000313" key="4">
    <source>
        <dbReference type="EMBL" id="MBB4806826.1"/>
    </source>
</evidence>
<dbReference type="SUPFAM" id="SSF56925">
    <property type="entry name" value="OMPA-like"/>
    <property type="match status" value="1"/>
</dbReference>
<keyword evidence="5" id="KW-1185">Reference proteome</keyword>
<reference evidence="4 5" key="1">
    <citation type="submission" date="2020-08" db="EMBL/GenBank/DDBJ databases">
        <title>Functional genomics of gut bacteria from endangered species of beetles.</title>
        <authorList>
            <person name="Carlos-Shanley C."/>
        </authorList>
    </citation>
    <scope>NUCLEOTIDE SEQUENCE [LARGE SCALE GENOMIC DNA]</scope>
    <source>
        <strain evidence="4 5">S00151</strain>
    </source>
</reference>
<evidence type="ECO:0000256" key="2">
    <source>
        <dbReference type="SAM" id="Phobius"/>
    </source>
</evidence>
<dbReference type="InterPro" id="IPR011250">
    <property type="entry name" value="OMP/PagP_B-barrel"/>
</dbReference>
<dbReference type="Gene3D" id="2.40.160.20">
    <property type="match status" value="1"/>
</dbReference>
<evidence type="ECO:0000313" key="5">
    <source>
        <dbReference type="Proteomes" id="UP000592180"/>
    </source>
</evidence>
<feature type="domain" description="Outer membrane protein beta-barrel" evidence="3">
    <location>
        <begin position="300"/>
        <end position="432"/>
    </location>
</feature>
<gene>
    <name evidence="4" type="ORF">HNP38_002122</name>
</gene>
<organism evidence="4 5">
    <name type="scientific">Chryseobacterium defluvii</name>
    <dbReference type="NCBI Taxonomy" id="160396"/>
    <lineage>
        <taxon>Bacteria</taxon>
        <taxon>Pseudomonadati</taxon>
        <taxon>Bacteroidota</taxon>
        <taxon>Flavobacteriia</taxon>
        <taxon>Flavobacteriales</taxon>
        <taxon>Weeksellaceae</taxon>
        <taxon>Chryseobacterium group</taxon>
        <taxon>Chryseobacterium</taxon>
    </lineage>
</organism>
<feature type="compositionally biased region" description="Polar residues" evidence="1">
    <location>
        <begin position="95"/>
        <end position="104"/>
    </location>
</feature>
<dbReference type="Proteomes" id="UP000592180">
    <property type="component" value="Unassembled WGS sequence"/>
</dbReference>